<proteinExistence type="predicted"/>
<evidence type="ECO:0000313" key="3">
    <source>
        <dbReference type="Proteomes" id="UP000078046"/>
    </source>
</evidence>
<evidence type="ECO:0000313" key="2">
    <source>
        <dbReference type="EMBL" id="OAF70347.1"/>
    </source>
</evidence>
<sequence length="218" mass="25178">MNPKDINKIENSISATIAQFKCIKKHKNLSCATRLKKFDQIQMNEIIADFKKYIKIVILLIKFLITLEKRFIDSKSNRKYRNTVDSTQVDDNLIFNVSEFRATSHISISQEIKNIISMPMEERNQAQIKIIMNHMQRIESFAEYPIHIQQLLCKVCTLQRIPAGRVIIRYGHIAENYYIILSGTVEISIIDKFGNKNIVAILGKGKSFGVIMLTLMLI</sequence>
<feature type="domain" description="Cyclic nucleotide-binding" evidence="1">
    <location>
        <begin position="161"/>
        <end position="213"/>
    </location>
</feature>
<protein>
    <recommendedName>
        <fullName evidence="1">Cyclic nucleotide-binding domain-containing protein</fullName>
    </recommendedName>
</protein>
<dbReference type="EMBL" id="LWCA01000158">
    <property type="protein sequence ID" value="OAF70347.1"/>
    <property type="molecule type" value="Genomic_DNA"/>
</dbReference>
<dbReference type="InterPro" id="IPR018490">
    <property type="entry name" value="cNMP-bd_dom_sf"/>
</dbReference>
<dbReference type="Gene3D" id="2.60.120.10">
    <property type="entry name" value="Jelly Rolls"/>
    <property type="match status" value="1"/>
</dbReference>
<dbReference type="Proteomes" id="UP000078046">
    <property type="component" value="Unassembled WGS sequence"/>
</dbReference>
<dbReference type="PANTHER" id="PTHR23011:SF28">
    <property type="entry name" value="CYCLIC NUCLEOTIDE-BINDING DOMAIN CONTAINING PROTEIN"/>
    <property type="match status" value="1"/>
</dbReference>
<dbReference type="OrthoDB" id="166212at2759"/>
<organism evidence="2 3">
    <name type="scientific">Intoshia linei</name>
    <dbReference type="NCBI Taxonomy" id="1819745"/>
    <lineage>
        <taxon>Eukaryota</taxon>
        <taxon>Metazoa</taxon>
        <taxon>Spiralia</taxon>
        <taxon>Lophotrochozoa</taxon>
        <taxon>Mesozoa</taxon>
        <taxon>Orthonectida</taxon>
        <taxon>Rhopaluridae</taxon>
        <taxon>Intoshia</taxon>
    </lineage>
</organism>
<name>A0A177B7S1_9BILA</name>
<keyword evidence="3" id="KW-1185">Reference proteome</keyword>
<accession>A0A177B7S1</accession>
<dbReference type="PROSITE" id="PS50042">
    <property type="entry name" value="CNMP_BINDING_3"/>
    <property type="match status" value="1"/>
</dbReference>
<dbReference type="AlphaFoldDB" id="A0A177B7S1"/>
<comment type="caution">
    <text evidence="2">The sequence shown here is derived from an EMBL/GenBank/DDBJ whole genome shotgun (WGS) entry which is preliminary data.</text>
</comment>
<dbReference type="SUPFAM" id="SSF51206">
    <property type="entry name" value="cAMP-binding domain-like"/>
    <property type="match status" value="1"/>
</dbReference>
<reference evidence="2 3" key="1">
    <citation type="submission" date="2016-04" db="EMBL/GenBank/DDBJ databases">
        <title>The genome of Intoshia linei affirms orthonectids as highly simplified spiralians.</title>
        <authorList>
            <person name="Mikhailov K.V."/>
            <person name="Slusarev G.S."/>
            <person name="Nikitin M.A."/>
            <person name="Logacheva M.D."/>
            <person name="Penin A."/>
            <person name="Aleoshin V."/>
            <person name="Panchin Y.V."/>
        </authorList>
    </citation>
    <scope>NUCLEOTIDE SEQUENCE [LARGE SCALE GENOMIC DNA]</scope>
    <source>
        <strain evidence="2">Intl2013</strain>
        <tissue evidence="2">Whole animal</tissue>
    </source>
</reference>
<dbReference type="Pfam" id="PF00027">
    <property type="entry name" value="cNMP_binding"/>
    <property type="match status" value="1"/>
</dbReference>
<dbReference type="CDD" id="cd00038">
    <property type="entry name" value="CAP_ED"/>
    <property type="match status" value="1"/>
</dbReference>
<dbReference type="InterPro" id="IPR014710">
    <property type="entry name" value="RmlC-like_jellyroll"/>
</dbReference>
<dbReference type="InterPro" id="IPR000595">
    <property type="entry name" value="cNMP-bd_dom"/>
</dbReference>
<dbReference type="PANTHER" id="PTHR23011">
    <property type="entry name" value="CYCLIC NUCLEOTIDE-BINDING DOMAIN CONTAINING PROTEIN"/>
    <property type="match status" value="1"/>
</dbReference>
<gene>
    <name evidence="2" type="ORF">A3Q56_01875</name>
</gene>
<evidence type="ECO:0000259" key="1">
    <source>
        <dbReference type="PROSITE" id="PS50042"/>
    </source>
</evidence>